<keyword evidence="3" id="KW-1003">Cell membrane</keyword>
<organism evidence="10 11">
    <name type="scientific">SAR86 cluster bacterium</name>
    <dbReference type="NCBI Taxonomy" id="2030880"/>
    <lineage>
        <taxon>Bacteria</taxon>
        <taxon>Pseudomonadati</taxon>
        <taxon>Pseudomonadota</taxon>
        <taxon>Gammaproteobacteria</taxon>
        <taxon>SAR86 cluster</taxon>
    </lineage>
</organism>
<evidence type="ECO:0000313" key="11">
    <source>
        <dbReference type="Proteomes" id="UP000218767"/>
    </source>
</evidence>
<comment type="similarity">
    <text evidence="2">Belongs to the GSP F family.</text>
</comment>
<feature type="domain" description="Type II secretion system protein GspF" evidence="9">
    <location>
        <begin position="66"/>
        <end position="188"/>
    </location>
</feature>
<dbReference type="PANTHER" id="PTHR30012:SF0">
    <property type="entry name" value="TYPE II SECRETION SYSTEM PROTEIN F-RELATED"/>
    <property type="match status" value="1"/>
</dbReference>
<gene>
    <name evidence="10" type="ORF">COB20_00160</name>
</gene>
<dbReference type="PANTHER" id="PTHR30012">
    <property type="entry name" value="GENERAL SECRETION PATHWAY PROTEIN"/>
    <property type="match status" value="1"/>
</dbReference>
<feature type="transmembrane region" description="Helical" evidence="8">
    <location>
        <begin position="207"/>
        <end position="233"/>
    </location>
</feature>
<evidence type="ECO:0000256" key="5">
    <source>
        <dbReference type="ARBA" id="ARBA00022692"/>
    </source>
</evidence>
<accession>A0A2A4XJG1</accession>
<evidence type="ECO:0000256" key="1">
    <source>
        <dbReference type="ARBA" id="ARBA00004429"/>
    </source>
</evidence>
<evidence type="ECO:0000313" key="10">
    <source>
        <dbReference type="EMBL" id="PCI82431.1"/>
    </source>
</evidence>
<protein>
    <submittedName>
        <fullName evidence="10">Secretion system protein</fullName>
    </submittedName>
</protein>
<feature type="transmembrane region" description="Helical" evidence="8">
    <location>
        <begin position="164"/>
        <end position="187"/>
    </location>
</feature>
<keyword evidence="7 8" id="KW-0472">Membrane</keyword>
<dbReference type="EMBL" id="NVUL01000001">
    <property type="protein sequence ID" value="PCI82431.1"/>
    <property type="molecule type" value="Genomic_DNA"/>
</dbReference>
<feature type="transmembrane region" description="Helical" evidence="8">
    <location>
        <begin position="374"/>
        <end position="396"/>
    </location>
</feature>
<dbReference type="Gene3D" id="1.20.81.30">
    <property type="entry name" value="Type II secretion system (T2SS), domain F"/>
    <property type="match status" value="2"/>
</dbReference>
<dbReference type="GO" id="GO:0005886">
    <property type="term" value="C:plasma membrane"/>
    <property type="evidence" value="ECO:0007669"/>
    <property type="project" value="UniProtKB-SubCell"/>
</dbReference>
<comment type="caution">
    <text evidence="10">The sequence shown here is derived from an EMBL/GenBank/DDBJ whole genome shotgun (WGS) entry which is preliminary data.</text>
</comment>
<comment type="subcellular location">
    <subcellularLocation>
        <location evidence="1">Cell inner membrane</location>
        <topology evidence="1">Multi-pass membrane protein</topology>
    </subcellularLocation>
</comment>
<evidence type="ECO:0000259" key="9">
    <source>
        <dbReference type="Pfam" id="PF00482"/>
    </source>
</evidence>
<dbReference type="InterPro" id="IPR042094">
    <property type="entry name" value="T2SS_GspF_sf"/>
</dbReference>
<evidence type="ECO:0000256" key="7">
    <source>
        <dbReference type="ARBA" id="ARBA00023136"/>
    </source>
</evidence>
<evidence type="ECO:0000256" key="4">
    <source>
        <dbReference type="ARBA" id="ARBA00022519"/>
    </source>
</evidence>
<proteinExistence type="inferred from homology"/>
<sequence length="401" mass="44759">MSLFSYKAIDSKGRNQFGTLDASNENDLEFRLSRMGMDLIKCKFVEEKRSLFGGGAIRRIDLINFCFHMEQLTRSGVSIIDGLVDLRDSVEQASFRRVIGQVIDDIEGGMTLSQALGEHPKVFDDMFSNLIAAGEESGQLPDVFLSLNEMIKWHDELINTTKKLLIFPVFVGAVVMAVVGFLMVYLVPQLVSFIEGIGQELPTHTKLLIATSNFFVNFWYLFTLVPMAMWAAIKTSTSVSYEARYQVDSFKLRAWQIGPVLKKIILSRFANLFAMLYKAGIPVLKCIEITERASGNEAIRHALSKARDEIQEGKGVSTSFRNTGLFPPLVVRMIKVGEATGQLDNALLNVSYFYERDIKDSIDKVQAMIQPAMTVLLGAILGWVMLSVMGPVYSSISNMAI</sequence>
<evidence type="ECO:0000256" key="2">
    <source>
        <dbReference type="ARBA" id="ARBA00005745"/>
    </source>
</evidence>
<keyword evidence="6 8" id="KW-1133">Transmembrane helix</keyword>
<evidence type="ECO:0000256" key="6">
    <source>
        <dbReference type="ARBA" id="ARBA00022989"/>
    </source>
</evidence>
<dbReference type="Pfam" id="PF00482">
    <property type="entry name" value="T2SSF"/>
    <property type="match status" value="2"/>
</dbReference>
<dbReference type="InterPro" id="IPR003004">
    <property type="entry name" value="GspF/PilC"/>
</dbReference>
<dbReference type="PRINTS" id="PR00812">
    <property type="entry name" value="BCTERIALGSPF"/>
</dbReference>
<dbReference type="FunFam" id="1.20.81.30:FF:000001">
    <property type="entry name" value="Type II secretion system protein F"/>
    <property type="match status" value="1"/>
</dbReference>
<name>A0A2A4XJG1_9GAMM</name>
<keyword evidence="5 8" id="KW-0812">Transmembrane</keyword>
<evidence type="ECO:0000256" key="8">
    <source>
        <dbReference type="SAM" id="Phobius"/>
    </source>
</evidence>
<dbReference type="Proteomes" id="UP000218767">
    <property type="component" value="Unassembled WGS sequence"/>
</dbReference>
<dbReference type="AlphaFoldDB" id="A0A2A4XJG1"/>
<keyword evidence="4" id="KW-0997">Cell inner membrane</keyword>
<evidence type="ECO:0000256" key="3">
    <source>
        <dbReference type="ARBA" id="ARBA00022475"/>
    </source>
</evidence>
<feature type="domain" description="Type II secretion system protein GspF" evidence="9">
    <location>
        <begin position="269"/>
        <end position="391"/>
    </location>
</feature>
<dbReference type="InterPro" id="IPR018076">
    <property type="entry name" value="T2SS_GspF_dom"/>
</dbReference>
<reference evidence="11" key="1">
    <citation type="submission" date="2017-08" db="EMBL/GenBank/DDBJ databases">
        <title>A dynamic microbial community with high functional redundancy inhabits the cold, oxic subseafloor aquifer.</title>
        <authorList>
            <person name="Tully B.J."/>
            <person name="Wheat C.G."/>
            <person name="Glazer B.T."/>
            <person name="Huber J.A."/>
        </authorList>
    </citation>
    <scope>NUCLEOTIDE SEQUENCE [LARGE SCALE GENOMIC DNA]</scope>
</reference>